<dbReference type="SUPFAM" id="SSF142695">
    <property type="entry name" value="RibA-like"/>
    <property type="match status" value="1"/>
</dbReference>
<dbReference type="CDD" id="cd00641">
    <property type="entry name" value="GTP_cyclohydro2"/>
    <property type="match status" value="1"/>
</dbReference>
<feature type="binding site" evidence="20">
    <location>
        <begin position="336"/>
        <end position="338"/>
    </location>
    <ligand>
        <name>GTP</name>
        <dbReference type="ChEBI" id="CHEBI:37565"/>
    </ligand>
</feature>
<dbReference type="Proteomes" id="UP000219281">
    <property type="component" value="Unassembled WGS sequence"/>
</dbReference>
<keyword evidence="13 20" id="KW-0460">Magnesium</keyword>
<evidence type="ECO:0000256" key="7">
    <source>
        <dbReference type="ARBA" id="ARBA00008976"/>
    </source>
</evidence>
<feature type="binding site" evidence="20">
    <location>
        <position position="309"/>
    </location>
    <ligand>
        <name>Zn(2+)</name>
        <dbReference type="ChEBI" id="CHEBI:29105"/>
        <note>catalytic</note>
    </ligand>
</feature>
<comment type="cofactor">
    <cofactor evidence="20">
        <name>Zn(2+)</name>
        <dbReference type="ChEBI" id="CHEBI:29105"/>
    </cofactor>
    <text evidence="20">Binds 1 zinc ion per subunit.</text>
</comment>
<feature type="region of interest" description="DHBP synthase" evidence="20">
    <location>
        <begin position="1"/>
        <end position="242"/>
    </location>
</feature>
<dbReference type="Gene3D" id="3.90.870.10">
    <property type="entry name" value="DHBP synthase"/>
    <property type="match status" value="1"/>
</dbReference>
<feature type="binding site" evidence="20">
    <location>
        <begin position="181"/>
        <end position="185"/>
    </location>
    <ligand>
        <name>D-ribulose 5-phosphate</name>
        <dbReference type="ChEBI" id="CHEBI:58121"/>
    </ligand>
</feature>
<comment type="pathway">
    <text evidence="4 20">Cofactor biosynthesis; riboflavin biosynthesis; 5-amino-6-(D-ribitylamino)uracil from GTP: step 1/4.</text>
</comment>
<dbReference type="AlphaFoldDB" id="A0A286A0E4"/>
<keyword evidence="12 20" id="KW-0862">Zinc</keyword>
<keyword evidence="9 20" id="KW-0479">Metal-binding</keyword>
<evidence type="ECO:0000256" key="16">
    <source>
        <dbReference type="ARBA" id="ARBA00023239"/>
    </source>
</evidence>
<sequence>MFFTGQKLVANNPQLIKWLYLCTQIKSGANPMHFVIAKMEIKLNTIEEALADVRAGKIIIVVDDEDRENEGDFLTAARNVTPEVINFMSKYGRGLICAPLIEEMCDKLELNLMVQNNTVLHQTPFTVSVDLIGQGCTTGISAHDRAKTVQALINPSTKPEDLGRPGHIFPLRARKEGVLRRTGHTEATIDIARLAGFEPAGVLVEIMNEDGTMARLPDLMLIAKQHDLKIISIKDLITYRLAAESLIKEEVTVNLPTQWGDFKMTAYTQLSNGATHMAISKGEWEEGEAVLTRIHSSCVTGDIFGSCRCDCGPQLHRAMEMIEKEGKGLIVYMNQEGRGIGLVNKLHAYNLQDAGMDTVEANIQLGFKGDERDYGVGAQILRAQGITNMKLMSNNPTKRAGLVGYGLEIVENIAIEIESNKHNESYLIAKRDKMGHQILKG</sequence>
<evidence type="ECO:0000256" key="6">
    <source>
        <dbReference type="ARBA" id="ARBA00005520"/>
    </source>
</evidence>
<dbReference type="PANTHER" id="PTHR21327">
    <property type="entry name" value="GTP CYCLOHYDROLASE II-RELATED"/>
    <property type="match status" value="1"/>
</dbReference>
<proteinExistence type="inferred from homology"/>
<evidence type="ECO:0000313" key="22">
    <source>
        <dbReference type="EMBL" id="SOD15367.1"/>
    </source>
</evidence>
<dbReference type="UniPathway" id="UPA00275">
    <property type="reaction ID" value="UER00399"/>
</dbReference>
<reference evidence="23" key="1">
    <citation type="submission" date="2017-09" db="EMBL/GenBank/DDBJ databases">
        <authorList>
            <person name="Varghese N."/>
            <person name="Submissions S."/>
        </authorList>
    </citation>
    <scope>NUCLEOTIDE SEQUENCE [LARGE SCALE GENOMIC DNA]</scope>
    <source>
        <strain evidence="23">CGMCC 1.12803</strain>
    </source>
</reference>
<dbReference type="Gene3D" id="3.40.50.10990">
    <property type="entry name" value="GTP cyclohydrolase II"/>
    <property type="match status" value="1"/>
</dbReference>
<keyword evidence="8 20" id="KW-0686">Riboflavin biosynthesis</keyword>
<accession>A0A286A0E4</accession>
<comment type="function">
    <text evidence="18 20">Catalyzes the conversion of GTP to 2,5-diamino-6-ribosylamino-4(3H)-pyrimidinone 5'-phosphate (DARP), formate and pyrophosphate.</text>
</comment>
<keyword evidence="14 20" id="KW-0342">GTP-binding</keyword>
<evidence type="ECO:0000256" key="15">
    <source>
        <dbReference type="ARBA" id="ARBA00023211"/>
    </source>
</evidence>
<feature type="binding site" evidence="20">
    <location>
        <position position="184"/>
    </location>
    <ligand>
        <name>Mg(2+)</name>
        <dbReference type="ChEBI" id="CHEBI:18420"/>
        <label>2</label>
    </ligand>
</feature>
<dbReference type="SUPFAM" id="SSF55821">
    <property type="entry name" value="YrdC/RibB"/>
    <property type="match status" value="1"/>
</dbReference>
<evidence type="ECO:0000256" key="5">
    <source>
        <dbReference type="ARBA" id="ARBA00004904"/>
    </source>
</evidence>
<dbReference type="GO" id="GO:0005525">
    <property type="term" value="F:GTP binding"/>
    <property type="evidence" value="ECO:0007669"/>
    <property type="project" value="UniProtKB-KW"/>
</dbReference>
<evidence type="ECO:0000256" key="12">
    <source>
        <dbReference type="ARBA" id="ARBA00022833"/>
    </source>
</evidence>
<evidence type="ECO:0000256" key="18">
    <source>
        <dbReference type="ARBA" id="ARBA00043932"/>
    </source>
</evidence>
<keyword evidence="10 20" id="KW-0547">Nucleotide-binding</keyword>
<evidence type="ECO:0000256" key="4">
    <source>
        <dbReference type="ARBA" id="ARBA00004853"/>
    </source>
</evidence>
<keyword evidence="17 20" id="KW-0511">Multifunctional enzyme</keyword>
<feature type="binding site" evidence="20">
    <location>
        <position position="298"/>
    </location>
    <ligand>
        <name>Zn(2+)</name>
        <dbReference type="ChEBI" id="CHEBI:29105"/>
        <note>catalytic</note>
    </ligand>
</feature>
<organism evidence="22 23">
    <name type="scientific">Pedobacter xixiisoli</name>
    <dbReference type="NCBI Taxonomy" id="1476464"/>
    <lineage>
        <taxon>Bacteria</taxon>
        <taxon>Pseudomonadati</taxon>
        <taxon>Bacteroidota</taxon>
        <taxon>Sphingobacteriia</taxon>
        <taxon>Sphingobacteriales</taxon>
        <taxon>Sphingobacteriaceae</taxon>
        <taxon>Pedobacter</taxon>
    </lineage>
</organism>
<name>A0A286A0E4_9SPHI</name>
<dbReference type="GO" id="GO:0030145">
    <property type="term" value="F:manganese ion binding"/>
    <property type="evidence" value="ECO:0007669"/>
    <property type="project" value="UniProtKB-UniRule"/>
</dbReference>
<evidence type="ECO:0000256" key="20">
    <source>
        <dbReference type="HAMAP-Rule" id="MF_01283"/>
    </source>
</evidence>
<dbReference type="EMBL" id="OCMT01000002">
    <property type="protein sequence ID" value="SOD15367.1"/>
    <property type="molecule type" value="Genomic_DNA"/>
</dbReference>
<evidence type="ECO:0000259" key="21">
    <source>
        <dbReference type="Pfam" id="PF00925"/>
    </source>
</evidence>
<feature type="binding site" evidence="20">
    <location>
        <position position="205"/>
    </location>
    <ligand>
        <name>D-ribulose 5-phosphate</name>
        <dbReference type="ChEBI" id="CHEBI:58121"/>
    </ligand>
</feature>
<feature type="binding site" evidence="20">
    <location>
        <begin position="293"/>
        <end position="297"/>
    </location>
    <ligand>
        <name>GTP</name>
        <dbReference type="ChEBI" id="CHEBI:37565"/>
    </ligand>
</feature>
<evidence type="ECO:0000256" key="3">
    <source>
        <dbReference type="ARBA" id="ARBA00002284"/>
    </source>
</evidence>
<comment type="similarity">
    <text evidence="6 20">In the N-terminal section; belongs to the DHBP synthase family.</text>
</comment>
<comment type="pathway">
    <text evidence="5 20">Cofactor biosynthesis; riboflavin biosynthesis; 2-hydroxy-3-oxobutyl phosphate from D-ribulose 5-phosphate: step 1/1.</text>
</comment>
<dbReference type="Pfam" id="PF00926">
    <property type="entry name" value="DHBP_synthase"/>
    <property type="match status" value="1"/>
</dbReference>
<evidence type="ECO:0000256" key="10">
    <source>
        <dbReference type="ARBA" id="ARBA00022741"/>
    </source>
</evidence>
<dbReference type="GO" id="GO:0008686">
    <property type="term" value="F:3,4-dihydroxy-2-butanone-4-phosphate synthase activity"/>
    <property type="evidence" value="ECO:0007669"/>
    <property type="project" value="UniProtKB-UniRule"/>
</dbReference>
<evidence type="ECO:0000256" key="11">
    <source>
        <dbReference type="ARBA" id="ARBA00022801"/>
    </source>
</evidence>
<comment type="cofactor">
    <cofactor evidence="2">
        <name>Mn(2+)</name>
        <dbReference type="ChEBI" id="CHEBI:29035"/>
    </cofactor>
</comment>
<dbReference type="InterPro" id="IPR017945">
    <property type="entry name" value="DHBP_synth_RibB-like_a/b_dom"/>
</dbReference>
<dbReference type="EC" id="3.5.4.25" evidence="20"/>
<dbReference type="NCBIfam" id="NF006803">
    <property type="entry name" value="PRK09311.1"/>
    <property type="match status" value="1"/>
</dbReference>
<dbReference type="HAMAP" id="MF_01283">
    <property type="entry name" value="RibBA"/>
    <property type="match status" value="1"/>
</dbReference>
<gene>
    <name evidence="20" type="primary">ribBA</name>
    <name evidence="22" type="ORF">SAMN06297358_2358</name>
</gene>
<dbReference type="GO" id="GO:0005829">
    <property type="term" value="C:cytosol"/>
    <property type="evidence" value="ECO:0007669"/>
    <property type="project" value="TreeGrafter"/>
</dbReference>
<comment type="cofactor">
    <cofactor evidence="20">
        <name>Mg(2+)</name>
        <dbReference type="ChEBI" id="CHEBI:18420"/>
    </cofactor>
    <cofactor evidence="20">
        <name>Mn(2+)</name>
        <dbReference type="ChEBI" id="CHEBI:29035"/>
    </cofactor>
    <text evidence="20">Binds 2 divalent metal cations per subunit. Magnesium or manganese.</text>
</comment>
<feature type="active site" description="Nucleophile; for GTP cyclohydrolase activity" evidence="20">
    <location>
        <position position="372"/>
    </location>
</feature>
<feature type="binding site" evidence="20">
    <location>
        <position position="314"/>
    </location>
    <ligand>
        <name>GTP</name>
        <dbReference type="ChEBI" id="CHEBI:37565"/>
    </ligand>
</feature>
<dbReference type="PIRSF" id="PIRSF001259">
    <property type="entry name" value="RibA"/>
    <property type="match status" value="1"/>
</dbReference>
<evidence type="ECO:0000256" key="19">
    <source>
        <dbReference type="ARBA" id="ARBA00049295"/>
    </source>
</evidence>
<dbReference type="FunFam" id="3.40.50.10990:FF:000001">
    <property type="entry name" value="Riboflavin biosynthesis protein RibBA"/>
    <property type="match status" value="1"/>
</dbReference>
<evidence type="ECO:0000313" key="23">
    <source>
        <dbReference type="Proteomes" id="UP000219281"/>
    </source>
</evidence>
<comment type="catalytic activity">
    <reaction evidence="1 20">
        <text>D-ribulose 5-phosphate = (2S)-2-hydroxy-3-oxobutyl phosphate + formate + H(+)</text>
        <dbReference type="Rhea" id="RHEA:18457"/>
        <dbReference type="ChEBI" id="CHEBI:15378"/>
        <dbReference type="ChEBI" id="CHEBI:15740"/>
        <dbReference type="ChEBI" id="CHEBI:58121"/>
        <dbReference type="ChEBI" id="CHEBI:58830"/>
        <dbReference type="EC" id="4.1.99.12"/>
    </reaction>
</comment>
<keyword evidence="15 20" id="KW-0464">Manganese</keyword>
<evidence type="ECO:0000256" key="2">
    <source>
        <dbReference type="ARBA" id="ARBA00001936"/>
    </source>
</evidence>
<keyword evidence="11 20" id="KW-0378">Hydrolase</keyword>
<dbReference type="InterPro" id="IPR036144">
    <property type="entry name" value="RibA-like_sf"/>
</dbReference>
<comment type="function">
    <text evidence="3 20">Catalyzes the conversion of D-ribulose 5-phosphate to formate and 3,4-dihydroxy-2-butanone 4-phosphate.</text>
</comment>
<dbReference type="InterPro" id="IPR000422">
    <property type="entry name" value="DHBP_synthase_RibB"/>
</dbReference>
<dbReference type="Pfam" id="PF00925">
    <property type="entry name" value="GTP_cyclohydro2"/>
    <property type="match status" value="1"/>
</dbReference>
<dbReference type="NCBIfam" id="TIGR00505">
    <property type="entry name" value="ribA"/>
    <property type="match status" value="1"/>
</dbReference>
<dbReference type="HAMAP" id="MF_00179">
    <property type="entry name" value="RibA"/>
    <property type="match status" value="1"/>
</dbReference>
<dbReference type="PANTHER" id="PTHR21327:SF18">
    <property type="entry name" value="3,4-DIHYDROXY-2-BUTANONE 4-PHOSPHATE SYNTHASE"/>
    <property type="match status" value="1"/>
</dbReference>
<evidence type="ECO:0000256" key="1">
    <source>
        <dbReference type="ARBA" id="ARBA00000141"/>
    </source>
</evidence>
<feature type="binding site" evidence="20">
    <location>
        <position position="398"/>
    </location>
    <ligand>
        <name>GTP</name>
        <dbReference type="ChEBI" id="CHEBI:37565"/>
    </ligand>
</feature>
<dbReference type="FunFam" id="3.90.870.10:FF:000001">
    <property type="entry name" value="Riboflavin biosynthesis protein RibBA"/>
    <property type="match status" value="1"/>
</dbReference>
<feature type="region of interest" description="GTP cyclohydrolase II" evidence="20">
    <location>
        <begin position="243"/>
        <end position="441"/>
    </location>
</feature>
<feature type="binding site" evidence="20">
    <location>
        <position position="72"/>
    </location>
    <ligand>
        <name>D-ribulose 5-phosphate</name>
        <dbReference type="ChEBI" id="CHEBI:58121"/>
    </ligand>
</feature>
<feature type="site" description="Essential for DHBP synthase activity" evidence="20">
    <location>
        <position position="167"/>
    </location>
</feature>
<dbReference type="NCBIfam" id="NF001591">
    <property type="entry name" value="PRK00393.1"/>
    <property type="match status" value="1"/>
</dbReference>
<evidence type="ECO:0000256" key="8">
    <source>
        <dbReference type="ARBA" id="ARBA00022619"/>
    </source>
</evidence>
<dbReference type="GO" id="GO:0009231">
    <property type="term" value="P:riboflavin biosynthetic process"/>
    <property type="evidence" value="ECO:0007669"/>
    <property type="project" value="UniProtKB-UniRule"/>
</dbReference>
<dbReference type="NCBIfam" id="TIGR00506">
    <property type="entry name" value="ribB"/>
    <property type="match status" value="1"/>
</dbReference>
<keyword evidence="16 20" id="KW-0456">Lyase</keyword>
<evidence type="ECO:0000256" key="17">
    <source>
        <dbReference type="ARBA" id="ARBA00023268"/>
    </source>
</evidence>
<feature type="active site" description="Proton acceptor; for GTP cyclohydrolase activity" evidence="20">
    <location>
        <position position="370"/>
    </location>
</feature>
<dbReference type="InterPro" id="IPR000926">
    <property type="entry name" value="RibA"/>
</dbReference>
<keyword evidence="23" id="KW-1185">Reference proteome</keyword>
<comment type="similarity">
    <text evidence="7 20">In the C-terminal section; belongs to the GTP cyclohydrolase II family.</text>
</comment>
<dbReference type="InterPro" id="IPR032677">
    <property type="entry name" value="GTP_cyclohydro_II"/>
</dbReference>
<dbReference type="HAMAP" id="MF_00180">
    <property type="entry name" value="RibB"/>
    <property type="match status" value="1"/>
</dbReference>
<feature type="binding site" evidence="20">
    <location>
        <position position="68"/>
    </location>
    <ligand>
        <name>Mg(2+)</name>
        <dbReference type="ChEBI" id="CHEBI:18420"/>
        <label>2</label>
    </ligand>
</feature>
<feature type="binding site" evidence="20">
    <location>
        <begin position="67"/>
        <end position="68"/>
    </location>
    <ligand>
        <name>D-ribulose 5-phosphate</name>
        <dbReference type="ChEBI" id="CHEBI:58121"/>
    </ligand>
</feature>
<evidence type="ECO:0000256" key="13">
    <source>
        <dbReference type="ARBA" id="ARBA00022842"/>
    </source>
</evidence>
<dbReference type="InterPro" id="IPR016299">
    <property type="entry name" value="Riboflavin_synth_RibBA"/>
</dbReference>
<feature type="binding site" evidence="20">
    <location>
        <position position="311"/>
    </location>
    <ligand>
        <name>Zn(2+)</name>
        <dbReference type="ChEBI" id="CHEBI:29105"/>
        <note>catalytic</note>
    </ligand>
</feature>
<dbReference type="GO" id="GO:0003935">
    <property type="term" value="F:GTP cyclohydrolase II activity"/>
    <property type="evidence" value="ECO:0007669"/>
    <property type="project" value="UniProtKB-UniRule"/>
</dbReference>
<protein>
    <recommendedName>
        <fullName evidence="20">Riboflavin biosynthesis protein RibBA</fullName>
    </recommendedName>
    <domain>
        <recommendedName>
            <fullName evidence="20">3,4-dihydroxy-2-butanone 4-phosphate synthase</fullName>
            <shortName evidence="20">DHBP synthase</shortName>
            <ecNumber evidence="20">4.1.99.12</ecNumber>
        </recommendedName>
    </domain>
    <domain>
        <recommendedName>
            <fullName evidence="20">GTP cyclohydrolase-2</fullName>
            <ecNumber evidence="20">3.5.4.25</ecNumber>
        </recommendedName>
        <alternativeName>
            <fullName evidence="20">GTP cyclohydrolase II</fullName>
        </alternativeName>
    </domain>
</protein>
<feature type="binding site" evidence="20">
    <location>
        <position position="393"/>
    </location>
    <ligand>
        <name>GTP</name>
        <dbReference type="ChEBI" id="CHEBI:37565"/>
    </ligand>
</feature>
<feature type="domain" description="GTP cyclohydrolase II" evidence="21">
    <location>
        <begin position="251"/>
        <end position="413"/>
    </location>
</feature>
<evidence type="ECO:0000256" key="9">
    <source>
        <dbReference type="ARBA" id="ARBA00022723"/>
    </source>
</evidence>
<feature type="site" description="Essential for DHBP synthase activity" evidence="20">
    <location>
        <position position="205"/>
    </location>
</feature>
<evidence type="ECO:0000256" key="14">
    <source>
        <dbReference type="ARBA" id="ARBA00023134"/>
    </source>
</evidence>
<feature type="binding site" evidence="20">
    <location>
        <position position="358"/>
    </location>
    <ligand>
        <name>GTP</name>
        <dbReference type="ChEBI" id="CHEBI:37565"/>
    </ligand>
</feature>
<dbReference type="GO" id="GO:0000287">
    <property type="term" value="F:magnesium ion binding"/>
    <property type="evidence" value="ECO:0007669"/>
    <property type="project" value="UniProtKB-UniRule"/>
</dbReference>
<dbReference type="GO" id="GO:0008270">
    <property type="term" value="F:zinc ion binding"/>
    <property type="evidence" value="ECO:0007669"/>
    <property type="project" value="UniProtKB-UniRule"/>
</dbReference>
<feature type="binding site" evidence="20">
    <location>
        <position position="68"/>
    </location>
    <ligand>
        <name>Mg(2+)</name>
        <dbReference type="ChEBI" id="CHEBI:18420"/>
        <label>1</label>
    </ligand>
</feature>
<dbReference type="EC" id="4.1.99.12" evidence="20"/>
<comment type="catalytic activity">
    <reaction evidence="19 20">
        <text>GTP + 4 H2O = 2,5-diamino-6-hydroxy-4-(5-phosphoribosylamino)-pyrimidine + formate + 2 phosphate + 3 H(+)</text>
        <dbReference type="Rhea" id="RHEA:23704"/>
        <dbReference type="ChEBI" id="CHEBI:15377"/>
        <dbReference type="ChEBI" id="CHEBI:15378"/>
        <dbReference type="ChEBI" id="CHEBI:15740"/>
        <dbReference type="ChEBI" id="CHEBI:37565"/>
        <dbReference type="ChEBI" id="CHEBI:43474"/>
        <dbReference type="ChEBI" id="CHEBI:58614"/>
        <dbReference type="EC" id="3.5.4.25"/>
    </reaction>
</comment>